<dbReference type="Proteomes" id="UP000887013">
    <property type="component" value="Unassembled WGS sequence"/>
</dbReference>
<dbReference type="EMBL" id="BMAW01049666">
    <property type="protein sequence ID" value="GFS71753.1"/>
    <property type="molecule type" value="Genomic_DNA"/>
</dbReference>
<sequence length="128" mass="14443">MSAPEFVPYWEADPTSTFPRDIGYEREGVKREAMSTTAATEKEFLAVGQRVNQTVDNDLSSSPGKNGERCRFQLRDRRSPPKENLWSWVLVESGNGKRPLSENSPEAVQSLKGLSYSQSTQLWFAVDQ</sequence>
<comment type="caution">
    <text evidence="1">The sequence shown here is derived from an EMBL/GenBank/DDBJ whole genome shotgun (WGS) entry which is preliminary data.</text>
</comment>
<protein>
    <submittedName>
        <fullName evidence="1">Uncharacterized protein</fullName>
    </submittedName>
</protein>
<gene>
    <name evidence="1" type="ORF">NPIL_267511</name>
</gene>
<evidence type="ECO:0000313" key="2">
    <source>
        <dbReference type="Proteomes" id="UP000887013"/>
    </source>
</evidence>
<name>A0A8X6MQ18_NEPPI</name>
<evidence type="ECO:0000313" key="1">
    <source>
        <dbReference type="EMBL" id="GFS71753.1"/>
    </source>
</evidence>
<accession>A0A8X6MQ18</accession>
<proteinExistence type="predicted"/>
<keyword evidence="2" id="KW-1185">Reference proteome</keyword>
<reference evidence="1" key="1">
    <citation type="submission" date="2020-08" db="EMBL/GenBank/DDBJ databases">
        <title>Multicomponent nature underlies the extraordinary mechanical properties of spider dragline silk.</title>
        <authorList>
            <person name="Kono N."/>
            <person name="Nakamura H."/>
            <person name="Mori M."/>
            <person name="Yoshida Y."/>
            <person name="Ohtoshi R."/>
            <person name="Malay A.D."/>
            <person name="Moran D.A.P."/>
            <person name="Tomita M."/>
            <person name="Numata K."/>
            <person name="Arakawa K."/>
        </authorList>
    </citation>
    <scope>NUCLEOTIDE SEQUENCE</scope>
</reference>
<organism evidence="1 2">
    <name type="scientific">Nephila pilipes</name>
    <name type="common">Giant wood spider</name>
    <name type="synonym">Nephila maculata</name>
    <dbReference type="NCBI Taxonomy" id="299642"/>
    <lineage>
        <taxon>Eukaryota</taxon>
        <taxon>Metazoa</taxon>
        <taxon>Ecdysozoa</taxon>
        <taxon>Arthropoda</taxon>
        <taxon>Chelicerata</taxon>
        <taxon>Arachnida</taxon>
        <taxon>Araneae</taxon>
        <taxon>Araneomorphae</taxon>
        <taxon>Entelegynae</taxon>
        <taxon>Araneoidea</taxon>
        <taxon>Nephilidae</taxon>
        <taxon>Nephila</taxon>
    </lineage>
</organism>
<dbReference type="AlphaFoldDB" id="A0A8X6MQ18"/>